<reference evidence="2 3" key="1">
    <citation type="journal article" date="2017" name="Antonie Van Leeuwenhoek">
        <title>Phylogenomic resolution of the bacterial genus Pantoea and its relationship with Erwinia and Tatumella.</title>
        <authorList>
            <person name="Palmer M."/>
            <person name="Steenkamp E.T."/>
            <person name="Coetzee M.P."/>
            <person name="Chan W.Y."/>
            <person name="van Zyl E."/>
            <person name="De Maayer P."/>
            <person name="Coutinho T.A."/>
            <person name="Blom J."/>
            <person name="Smits T.H."/>
            <person name="Duffy B."/>
            <person name="Venter S.N."/>
        </authorList>
    </citation>
    <scope>NUCLEOTIDE SEQUENCE [LARGE SCALE GENOMIC DNA]</scope>
    <source>
        <strain evidence="2 3">LMG 26275</strain>
    </source>
</reference>
<evidence type="ECO:0000313" key="3">
    <source>
        <dbReference type="Proteomes" id="UP000193558"/>
    </source>
</evidence>
<proteinExistence type="predicted"/>
<feature type="signal peptide" evidence="1">
    <location>
        <begin position="1"/>
        <end position="17"/>
    </location>
</feature>
<accession>A0A1X1D323</accession>
<evidence type="ECO:0000313" key="2">
    <source>
        <dbReference type="EMBL" id="ORM71047.1"/>
    </source>
</evidence>
<dbReference type="OrthoDB" id="6609606at2"/>
<dbReference type="EMBL" id="MLFR01000002">
    <property type="protein sequence ID" value="ORM71047.1"/>
    <property type="molecule type" value="Genomic_DNA"/>
</dbReference>
<gene>
    <name evidence="2" type="ORF">HA51_03900</name>
</gene>
<dbReference type="AlphaFoldDB" id="A0A1X1D323"/>
<name>A0A1X1D323_9GAMM</name>
<dbReference type="RefSeq" id="WP_084932169.1">
    <property type="nucleotide sequence ID" value="NZ_MLFR01000002.1"/>
</dbReference>
<sequence length="129" mass="14146">MKKLLIGGLILMSTACADFQQSVNENIKAVNAALTPKSSGSGQSTASATQKGTITNEQCKTSVGQTKSYFEQLLDFKLNETNAYSYTSFSETYNLKISDRKDRLGNNFAMCMISIDPRNGKVTDFSMPF</sequence>
<dbReference type="Proteomes" id="UP000193558">
    <property type="component" value="Unassembled WGS sequence"/>
</dbReference>
<evidence type="ECO:0000256" key="1">
    <source>
        <dbReference type="SAM" id="SignalP"/>
    </source>
</evidence>
<feature type="chain" id="PRO_5010873916" description="Lipoprotein" evidence="1">
    <location>
        <begin position="18"/>
        <end position="129"/>
    </location>
</feature>
<keyword evidence="1" id="KW-0732">Signal</keyword>
<protein>
    <recommendedName>
        <fullName evidence="4">Lipoprotein</fullName>
    </recommendedName>
</protein>
<dbReference type="PROSITE" id="PS51257">
    <property type="entry name" value="PROKAR_LIPOPROTEIN"/>
    <property type="match status" value="1"/>
</dbReference>
<evidence type="ECO:0008006" key="4">
    <source>
        <dbReference type="Google" id="ProtNLM"/>
    </source>
</evidence>
<organism evidence="2 3">
    <name type="scientific">Pantoea rwandensis</name>
    <dbReference type="NCBI Taxonomy" id="1076550"/>
    <lineage>
        <taxon>Bacteria</taxon>
        <taxon>Pseudomonadati</taxon>
        <taxon>Pseudomonadota</taxon>
        <taxon>Gammaproteobacteria</taxon>
        <taxon>Enterobacterales</taxon>
        <taxon>Erwiniaceae</taxon>
        <taxon>Pantoea</taxon>
    </lineage>
</organism>
<comment type="caution">
    <text evidence="2">The sequence shown here is derived from an EMBL/GenBank/DDBJ whole genome shotgun (WGS) entry which is preliminary data.</text>
</comment>